<dbReference type="GO" id="GO:0009254">
    <property type="term" value="P:peptidoglycan turnover"/>
    <property type="evidence" value="ECO:0007669"/>
    <property type="project" value="InterPro"/>
</dbReference>
<evidence type="ECO:0000256" key="3">
    <source>
        <dbReference type="ARBA" id="ARBA00023239"/>
    </source>
</evidence>
<gene>
    <name evidence="7" type="primary">mltA</name>
    <name evidence="7" type="ORF">PIGHUM_03059</name>
</gene>
<dbReference type="Pfam" id="PF03562">
    <property type="entry name" value="MltA"/>
    <property type="match status" value="1"/>
</dbReference>
<dbReference type="InterPro" id="IPR036908">
    <property type="entry name" value="RlpA-like_sf"/>
</dbReference>
<organism evidence="7 8">
    <name type="scientific">Pigmentiphaga humi</name>
    <dbReference type="NCBI Taxonomy" id="2478468"/>
    <lineage>
        <taxon>Bacteria</taxon>
        <taxon>Pseudomonadati</taxon>
        <taxon>Pseudomonadota</taxon>
        <taxon>Betaproteobacteria</taxon>
        <taxon>Burkholderiales</taxon>
        <taxon>Alcaligenaceae</taxon>
        <taxon>Pigmentiphaga</taxon>
    </lineage>
</organism>
<dbReference type="InterPro" id="IPR010611">
    <property type="entry name" value="3D_dom"/>
</dbReference>
<dbReference type="SMART" id="SM00925">
    <property type="entry name" value="MltA"/>
    <property type="match status" value="1"/>
</dbReference>
<dbReference type="GO" id="GO:0009253">
    <property type="term" value="P:peptidoglycan catabolic process"/>
    <property type="evidence" value="ECO:0007669"/>
    <property type="project" value="TreeGrafter"/>
</dbReference>
<accession>A0A3P4B3W0</accession>
<keyword evidence="3 7" id="KW-0456">Lyase</keyword>
<keyword evidence="8" id="KW-1185">Reference proteome</keyword>
<evidence type="ECO:0000259" key="6">
    <source>
        <dbReference type="SMART" id="SM00925"/>
    </source>
</evidence>
<dbReference type="GO" id="GO:0004553">
    <property type="term" value="F:hydrolase activity, hydrolyzing O-glycosyl compounds"/>
    <property type="evidence" value="ECO:0007669"/>
    <property type="project" value="InterPro"/>
</dbReference>
<dbReference type="PANTHER" id="PTHR30124">
    <property type="entry name" value="MEMBRANE-BOUND LYTIC MUREIN TRANSGLYCOSYLASE A"/>
    <property type="match status" value="1"/>
</dbReference>
<dbReference type="GO" id="GO:0008933">
    <property type="term" value="F:peptidoglycan lytic transglycosylase activity"/>
    <property type="evidence" value="ECO:0007669"/>
    <property type="project" value="TreeGrafter"/>
</dbReference>
<protein>
    <recommendedName>
        <fullName evidence="2">peptidoglycan lytic exotransglycosylase</fullName>
        <ecNumber evidence="2">4.2.2.n1</ecNumber>
    </recommendedName>
    <alternativeName>
        <fullName evidence="5">Murein hydrolase A</fullName>
    </alternativeName>
</protein>
<evidence type="ECO:0000256" key="1">
    <source>
        <dbReference type="ARBA" id="ARBA00001420"/>
    </source>
</evidence>
<dbReference type="PANTHER" id="PTHR30124:SF0">
    <property type="entry name" value="MEMBRANE-BOUND LYTIC MUREIN TRANSGLYCOSYLASE A"/>
    <property type="match status" value="1"/>
</dbReference>
<dbReference type="SUPFAM" id="SSF50685">
    <property type="entry name" value="Barwin-like endoglucanases"/>
    <property type="match status" value="1"/>
</dbReference>
<evidence type="ECO:0000256" key="4">
    <source>
        <dbReference type="ARBA" id="ARBA00023316"/>
    </source>
</evidence>
<evidence type="ECO:0000256" key="2">
    <source>
        <dbReference type="ARBA" id="ARBA00012587"/>
    </source>
</evidence>
<dbReference type="GO" id="GO:0019867">
    <property type="term" value="C:outer membrane"/>
    <property type="evidence" value="ECO:0007669"/>
    <property type="project" value="InterPro"/>
</dbReference>
<dbReference type="Gene3D" id="2.40.240.50">
    <property type="entry name" value="Barwin-like endoglucanases"/>
    <property type="match status" value="1"/>
</dbReference>
<evidence type="ECO:0000256" key="5">
    <source>
        <dbReference type="ARBA" id="ARBA00030918"/>
    </source>
</evidence>
<dbReference type="AlphaFoldDB" id="A0A3P4B3W0"/>
<dbReference type="Proteomes" id="UP000277294">
    <property type="component" value="Unassembled WGS sequence"/>
</dbReference>
<dbReference type="Gene3D" id="2.40.40.10">
    <property type="entry name" value="RlpA-like domain"/>
    <property type="match status" value="1"/>
</dbReference>
<dbReference type="CDD" id="cd14668">
    <property type="entry name" value="mlta_B"/>
    <property type="match status" value="1"/>
</dbReference>
<proteinExistence type="predicted"/>
<comment type="catalytic activity">
    <reaction evidence="1">
        <text>Exolytic cleavage of the (1-&gt;4)-beta-glycosidic linkage between N-acetylmuramic acid (MurNAc) and N-acetylglucosamine (GlcNAc) residues in peptidoglycan, from either the reducing or the non-reducing ends of the peptidoglycan chains, with concomitant formation of a 1,6-anhydrobond in the MurNAc residue.</text>
        <dbReference type="EC" id="4.2.2.n1"/>
    </reaction>
</comment>
<name>A0A3P4B3W0_9BURK</name>
<dbReference type="Pfam" id="PF06725">
    <property type="entry name" value="3D"/>
    <property type="match status" value="1"/>
</dbReference>
<keyword evidence="4" id="KW-0961">Cell wall biogenesis/degradation</keyword>
<dbReference type="PIRSF" id="PIRSF019422">
    <property type="entry name" value="MltA"/>
    <property type="match status" value="1"/>
</dbReference>
<dbReference type="EC" id="4.2.2.n1" evidence="2"/>
<dbReference type="GO" id="GO:0071555">
    <property type="term" value="P:cell wall organization"/>
    <property type="evidence" value="ECO:0007669"/>
    <property type="project" value="UniProtKB-KW"/>
</dbReference>
<reference evidence="7 8" key="1">
    <citation type="submission" date="2018-10" db="EMBL/GenBank/DDBJ databases">
        <authorList>
            <person name="Criscuolo A."/>
        </authorList>
    </citation>
    <scope>NUCLEOTIDE SEQUENCE [LARGE SCALE GENOMIC DNA]</scope>
    <source>
        <strain evidence="7">DnA1</strain>
    </source>
</reference>
<evidence type="ECO:0000313" key="8">
    <source>
        <dbReference type="Proteomes" id="UP000277294"/>
    </source>
</evidence>
<evidence type="ECO:0000313" key="7">
    <source>
        <dbReference type="EMBL" id="VCU70979.1"/>
    </source>
</evidence>
<feature type="domain" description="Lytic transglycosylase MltA" evidence="6">
    <location>
        <begin position="85"/>
        <end position="244"/>
    </location>
</feature>
<dbReference type="EMBL" id="UWPJ01000024">
    <property type="protein sequence ID" value="VCU70979.1"/>
    <property type="molecule type" value="Genomic_DNA"/>
</dbReference>
<sequence length="355" mass="38697">MLWRPLLANCRTLILRTGKPASNTAPPVADSYAWQRTCAAARDMPAVPSAEQVRAFLELWLQPWSVRGPAGEPATGLATSYYEPLVHASRERGGAYQWPLYAVPPDLLTIDLGGLYPELVGKRVRGKLDGRRVVPYDTRAEIERPERQPPAIVWVDDPVEAFFLQVQGTGRAVLDIGPGQGSTIRLAYADHNGHPYVSIGKWLIDKGELTMAQASMQGIRAWAQRNPARVKEMLNANPAVVFFREEAVADASEGPKGALGLPLTPLRSIAVDPSIVPLGSLAYLATTRPNTRQPMNLAVLAQDTGTAIKGPARVDLFWGFGDEAGDMAGRMKQESRLWVLWPKGEGVPIGSPPMR</sequence>
<dbReference type="InterPro" id="IPR005300">
    <property type="entry name" value="MltA_B"/>
</dbReference>
<dbReference type="InterPro" id="IPR026044">
    <property type="entry name" value="MltA"/>
</dbReference>
<dbReference type="CDD" id="cd14485">
    <property type="entry name" value="mltA_like_LT_A"/>
    <property type="match status" value="1"/>
</dbReference>